<dbReference type="AlphaFoldDB" id="A0A6H1U2E6"/>
<evidence type="ECO:0000313" key="3">
    <source>
        <dbReference type="Proteomes" id="UP000500857"/>
    </source>
</evidence>
<evidence type="ECO:0000313" key="2">
    <source>
        <dbReference type="EMBL" id="QIZ73048.1"/>
    </source>
</evidence>
<keyword evidence="3" id="KW-1185">Reference proteome</keyword>
<organism evidence="2 3">
    <name type="scientific">Oxynema aestuarii AP17</name>
    <dbReference type="NCBI Taxonomy" id="2064643"/>
    <lineage>
        <taxon>Bacteria</taxon>
        <taxon>Bacillati</taxon>
        <taxon>Cyanobacteriota</taxon>
        <taxon>Cyanophyceae</taxon>
        <taxon>Oscillatoriophycideae</taxon>
        <taxon>Oscillatoriales</taxon>
        <taxon>Oscillatoriaceae</taxon>
        <taxon>Oxynema</taxon>
        <taxon>Oxynema aestuarii</taxon>
    </lineage>
</organism>
<sequence length="67" mass="6880">MEIFANRPRRGGLCEGAAIGRSPRFDGLVGKGSAVESASESGVPLPRRGSGDPRAIVRSGRSAIASK</sequence>
<proteinExistence type="predicted"/>
<protein>
    <submittedName>
        <fullName evidence="2">Uncharacterized protein</fullName>
    </submittedName>
</protein>
<accession>A0A6H1U2E6</accession>
<dbReference type="EMBL" id="CP051167">
    <property type="protein sequence ID" value="QIZ73048.1"/>
    <property type="molecule type" value="Genomic_DNA"/>
</dbReference>
<name>A0A6H1U2E6_9CYAN</name>
<dbReference type="KEGG" id="oxy:HCG48_22610"/>
<gene>
    <name evidence="2" type="ORF">HCG48_22610</name>
</gene>
<reference evidence="2 3" key="1">
    <citation type="submission" date="2020-04" db="EMBL/GenBank/DDBJ databases">
        <authorList>
            <person name="Basu S."/>
            <person name="Maruthanayagam V."/>
            <person name="Chakraborty S."/>
            <person name="Pramanik A."/>
            <person name="Mukherjee J."/>
            <person name="Brink B."/>
        </authorList>
    </citation>
    <scope>NUCLEOTIDE SEQUENCE [LARGE SCALE GENOMIC DNA]</scope>
    <source>
        <strain evidence="2 3">AP17</strain>
    </source>
</reference>
<evidence type="ECO:0000256" key="1">
    <source>
        <dbReference type="SAM" id="MobiDB-lite"/>
    </source>
</evidence>
<dbReference type="RefSeq" id="WP_168571194.1">
    <property type="nucleotide sequence ID" value="NZ_CP051167.1"/>
</dbReference>
<dbReference type="Proteomes" id="UP000500857">
    <property type="component" value="Chromosome"/>
</dbReference>
<feature type="region of interest" description="Disordered" evidence="1">
    <location>
        <begin position="30"/>
        <end position="67"/>
    </location>
</feature>